<feature type="domain" description="Glycosyltransferase subfamily 4-like N-terminal" evidence="1">
    <location>
        <begin position="18"/>
        <end position="134"/>
    </location>
</feature>
<dbReference type="CDD" id="cd03801">
    <property type="entry name" value="GT4_PimA-like"/>
    <property type="match status" value="1"/>
</dbReference>
<dbReference type="GO" id="GO:0016757">
    <property type="term" value="F:glycosyltransferase activity"/>
    <property type="evidence" value="ECO:0007669"/>
    <property type="project" value="TreeGrafter"/>
</dbReference>
<dbReference type="InterPro" id="IPR050194">
    <property type="entry name" value="Glycosyltransferase_grp1"/>
</dbReference>
<organism evidence="2 3">
    <name type="scientific">Akkermansia muciniphila</name>
    <dbReference type="NCBI Taxonomy" id="239935"/>
    <lineage>
        <taxon>Bacteria</taxon>
        <taxon>Pseudomonadati</taxon>
        <taxon>Verrucomicrobiota</taxon>
        <taxon>Verrucomicrobiia</taxon>
        <taxon>Verrucomicrobiales</taxon>
        <taxon>Akkermansiaceae</taxon>
        <taxon>Akkermansia</taxon>
    </lineage>
</organism>
<protein>
    <recommendedName>
        <fullName evidence="1">Glycosyltransferase subfamily 4-like N-terminal domain-containing protein</fullName>
    </recommendedName>
</protein>
<dbReference type="PANTHER" id="PTHR45947:SF3">
    <property type="entry name" value="SULFOQUINOVOSYL TRANSFERASE SQD2"/>
    <property type="match status" value="1"/>
</dbReference>
<comment type="caution">
    <text evidence="2">The sequence shown here is derived from an EMBL/GenBank/DDBJ whole genome shotgun (WGS) entry which is preliminary data.</text>
</comment>
<dbReference type="Pfam" id="PF13439">
    <property type="entry name" value="Glyco_transf_4"/>
    <property type="match status" value="1"/>
</dbReference>
<dbReference type="RefSeq" id="WP_102712655.1">
    <property type="nucleotide sequence ID" value="NZ_CABMLK010000003.1"/>
</dbReference>
<dbReference type="SUPFAM" id="SSF53756">
    <property type="entry name" value="UDP-Glycosyltransferase/glycogen phosphorylase"/>
    <property type="match status" value="1"/>
</dbReference>
<dbReference type="InterPro" id="IPR028098">
    <property type="entry name" value="Glyco_trans_4-like_N"/>
</dbReference>
<evidence type="ECO:0000313" key="2">
    <source>
        <dbReference type="EMBL" id="PNC18898.1"/>
    </source>
</evidence>
<proteinExistence type="predicted"/>
<dbReference type="PANTHER" id="PTHR45947">
    <property type="entry name" value="SULFOQUINOVOSYL TRANSFERASE SQD2"/>
    <property type="match status" value="1"/>
</dbReference>
<evidence type="ECO:0000259" key="1">
    <source>
        <dbReference type="Pfam" id="PF13439"/>
    </source>
</evidence>
<dbReference type="OrthoDB" id="199883at2"/>
<accession>A0A2N8HF40</accession>
<dbReference type="AlphaFoldDB" id="A0A2N8HF40"/>
<sequence>MSKGRILIVAYTFPPGEGGVGMASFEMAKGLRALGWDIHVLTREQNLPDDQSRPECCSVTSMPDSLTEDSPRLREYLDTLLEGLKPDFIIYHSWSNWCREELMEYAGAHRIPFILRSHGTGTNFSAFFRLRYPPFFGMKKWIGSFLSTRKSVLRTGKDAPLNQLVFLEPCGTLFKGFDYYYASKLKLPNACCIPNTFPALQRGTPFFREKYGLAGVSLFTCAASACTTKQQLLFIRHAKRMNLQNIVFLFLVPQRNPYAEQMEKAIGDHPGFRILYNLPRHEVEAAISESDAMFLYSYQEQQPLCILEAMSCGIPWIAPDIGCISVLKGGIMLKSRTAGCLKKALTSMLDPDTRKSLGAAGLRQWQQRYAPHAVYAQWEALLRSAKKSESIQAHEL</sequence>
<dbReference type="Gene3D" id="3.40.50.2000">
    <property type="entry name" value="Glycogen Phosphorylase B"/>
    <property type="match status" value="2"/>
</dbReference>
<dbReference type="Proteomes" id="UP000236000">
    <property type="component" value="Unassembled WGS sequence"/>
</dbReference>
<reference evidence="2 3" key="1">
    <citation type="journal article" date="2017" name="BMC Genomics">
        <title>Genome sequencing of 39 Akkermansia muciniphila isolates reveals its population structure, genomic and functional diverisity, and global distribution in mammalian gut microbiotas.</title>
        <authorList>
            <person name="Guo X."/>
            <person name="Li S."/>
            <person name="Zhang J."/>
            <person name="Wu F."/>
            <person name="Li X."/>
            <person name="Wu D."/>
            <person name="Zhang M."/>
            <person name="Ou Z."/>
            <person name="Jie Z."/>
            <person name="Yan Q."/>
            <person name="Li P."/>
            <person name="Yi J."/>
            <person name="Peng Y."/>
        </authorList>
    </citation>
    <scope>NUCLEOTIDE SEQUENCE [LARGE SCALE GENOMIC DNA]</scope>
    <source>
        <strain evidence="2 3">GP24</strain>
    </source>
</reference>
<dbReference type="Pfam" id="PF13692">
    <property type="entry name" value="Glyco_trans_1_4"/>
    <property type="match status" value="1"/>
</dbReference>
<name>A0A2N8HF40_9BACT</name>
<evidence type="ECO:0000313" key="3">
    <source>
        <dbReference type="Proteomes" id="UP000236000"/>
    </source>
</evidence>
<dbReference type="EMBL" id="PJKA01000006">
    <property type="protein sequence ID" value="PNC18898.1"/>
    <property type="molecule type" value="Genomic_DNA"/>
</dbReference>
<gene>
    <name evidence="2" type="ORF">CXU22_03635</name>
</gene>